<dbReference type="Proteomes" id="UP000032309">
    <property type="component" value="Unassembled WGS sequence"/>
</dbReference>
<keyword evidence="9" id="KW-1185">Reference proteome</keyword>
<evidence type="ECO:0000256" key="1">
    <source>
        <dbReference type="ARBA" id="ARBA00004651"/>
    </source>
</evidence>
<evidence type="ECO:0000256" key="4">
    <source>
        <dbReference type="ARBA" id="ARBA00022692"/>
    </source>
</evidence>
<feature type="transmembrane region" description="Helical" evidence="7">
    <location>
        <begin position="274"/>
        <end position="291"/>
    </location>
</feature>
<comment type="caution">
    <text evidence="8">The sequence shown here is derived from an EMBL/GenBank/DDBJ whole genome shotgun (WGS) entry which is preliminary data.</text>
</comment>
<comment type="subcellular location">
    <subcellularLocation>
        <location evidence="1">Cell membrane</location>
        <topology evidence="1">Multi-pass membrane protein</topology>
    </subcellularLocation>
</comment>
<dbReference type="InterPro" id="IPR004937">
    <property type="entry name" value="Urea_transporter"/>
</dbReference>
<reference evidence="9" key="1">
    <citation type="journal article" date="2015" name="Genome Announc.">
        <title>Draft Genome Sequence of an Anaerobic Ammonium-Oxidizing Bacterium, "Candidatus Brocadia sinica".</title>
        <authorList>
            <person name="Oshiki M."/>
            <person name="Shinyako-Hata K."/>
            <person name="Satoh H."/>
            <person name="Okabe S."/>
        </authorList>
    </citation>
    <scope>NUCLEOTIDE SEQUENCE [LARGE SCALE GENOMIC DNA]</scope>
    <source>
        <strain evidence="9">JPN1</strain>
    </source>
</reference>
<keyword evidence="6 7" id="KW-0472">Membrane</keyword>
<feature type="transmembrane region" description="Helical" evidence="7">
    <location>
        <begin position="215"/>
        <end position="239"/>
    </location>
</feature>
<dbReference type="InterPro" id="IPR029020">
    <property type="entry name" value="Ammonium/urea_transptr"/>
</dbReference>
<feature type="transmembrane region" description="Helical" evidence="7">
    <location>
        <begin position="187"/>
        <end position="209"/>
    </location>
</feature>
<evidence type="ECO:0000313" key="9">
    <source>
        <dbReference type="Proteomes" id="UP000032309"/>
    </source>
</evidence>
<keyword evidence="5 7" id="KW-1133">Transmembrane helix</keyword>
<keyword evidence="3" id="KW-1003">Cell membrane</keyword>
<evidence type="ECO:0000256" key="2">
    <source>
        <dbReference type="ARBA" id="ARBA00005914"/>
    </source>
</evidence>
<gene>
    <name evidence="8" type="ORF">BROSI_A1692</name>
</gene>
<feature type="transmembrane region" description="Helical" evidence="7">
    <location>
        <begin position="133"/>
        <end position="154"/>
    </location>
</feature>
<evidence type="ECO:0000256" key="7">
    <source>
        <dbReference type="SAM" id="Phobius"/>
    </source>
</evidence>
<evidence type="ECO:0000256" key="5">
    <source>
        <dbReference type="ARBA" id="ARBA00022989"/>
    </source>
</evidence>
<proteinExistence type="inferred from homology"/>
<dbReference type="Pfam" id="PF03253">
    <property type="entry name" value="UT"/>
    <property type="match status" value="1"/>
</dbReference>
<feature type="transmembrane region" description="Helical" evidence="7">
    <location>
        <begin position="25"/>
        <end position="50"/>
    </location>
</feature>
<feature type="transmembrane region" description="Helical" evidence="7">
    <location>
        <begin position="86"/>
        <end position="113"/>
    </location>
</feature>
<feature type="transmembrane region" description="Helical" evidence="7">
    <location>
        <begin position="56"/>
        <end position="74"/>
    </location>
</feature>
<dbReference type="PANTHER" id="PTHR10464:SF4">
    <property type="entry name" value="UREA TRANSPORTER"/>
    <property type="match status" value="1"/>
</dbReference>
<dbReference type="PIRSF" id="PIRSF016502">
    <property type="entry name" value="Urea_transporter"/>
    <property type="match status" value="1"/>
</dbReference>
<evidence type="ECO:0000256" key="3">
    <source>
        <dbReference type="ARBA" id="ARBA00022475"/>
    </source>
</evidence>
<dbReference type="PANTHER" id="PTHR10464">
    <property type="entry name" value="UREA TRANSPORTER"/>
    <property type="match status" value="1"/>
</dbReference>
<organism evidence="8 9">
    <name type="scientific">Candidatus Brocadia sinica JPN1</name>
    <dbReference type="NCBI Taxonomy" id="1197129"/>
    <lineage>
        <taxon>Bacteria</taxon>
        <taxon>Pseudomonadati</taxon>
        <taxon>Planctomycetota</taxon>
        <taxon>Candidatus Brocadiia</taxon>
        <taxon>Candidatus Brocadiales</taxon>
        <taxon>Candidatus Brocadiaceae</taxon>
        <taxon>Candidatus Brocadia</taxon>
    </lineage>
</organism>
<feature type="transmembrane region" description="Helical" evidence="7">
    <location>
        <begin position="251"/>
        <end position="268"/>
    </location>
</feature>
<name>A0ABQ0JWT9_9BACT</name>
<keyword evidence="4 7" id="KW-0812">Transmembrane</keyword>
<dbReference type="EMBL" id="BAFN01000001">
    <property type="protein sequence ID" value="GAN33175.1"/>
    <property type="molecule type" value="Genomic_DNA"/>
</dbReference>
<dbReference type="Gene3D" id="1.10.3430.10">
    <property type="entry name" value="Ammonium transporter AmtB like domains"/>
    <property type="match status" value="1"/>
</dbReference>
<sequence>MKISRKPQIAQMTQILINVKNFAEILFRGISQVFLLNNVTTGILFLAGIFCNSWTMGIGAIIGVFVGTFTALFLKYNKSDIEQGLYGYNGALVGLAIVCFFGLNISSAIALVFGSILSSIIRKVMSTWKLPPYTAPFIVSTWIVMFFLVTFRIVPLQAASLSDASNLKIITAVSKGIGQVMFQENMISGIIVFIGILVSSRISAFYVLLGSLIGAIIAFLFSLPLTMINVGLFGFNGVLCGMAFSDKKWHHIILATVSSIVSVFITYGIMNLGIITLTAPFVISTWLILLINSKIRRNNT</sequence>
<evidence type="ECO:0000256" key="6">
    <source>
        <dbReference type="ARBA" id="ARBA00023136"/>
    </source>
</evidence>
<protein>
    <submittedName>
        <fullName evidence="8">Urea transporter</fullName>
    </submittedName>
</protein>
<accession>A0ABQ0JWT9</accession>
<comment type="similarity">
    <text evidence="2">Belongs to the urea transporter family.</text>
</comment>
<evidence type="ECO:0000313" key="8">
    <source>
        <dbReference type="EMBL" id="GAN33175.1"/>
    </source>
</evidence>